<dbReference type="InterPro" id="IPR050583">
    <property type="entry name" value="Mycobacterial_A85_antigen"/>
</dbReference>
<dbReference type="EMBL" id="AMGM01000071">
    <property type="protein sequence ID" value="EKB48089.1"/>
    <property type="molecule type" value="Genomic_DNA"/>
</dbReference>
<dbReference type="Proteomes" id="UP000004478">
    <property type="component" value="Unassembled WGS sequence"/>
</dbReference>
<dbReference type="InterPro" id="IPR014756">
    <property type="entry name" value="Ig_E-set"/>
</dbReference>
<dbReference type="RefSeq" id="WP_009186334.1">
    <property type="nucleotide sequence ID" value="NZ_AMGM01000071.1"/>
</dbReference>
<feature type="region of interest" description="Disordered" evidence="1">
    <location>
        <begin position="1"/>
        <end position="24"/>
    </location>
</feature>
<proteinExistence type="predicted"/>
<sequence>MQPSMNAEENTETIEKGNPNDNSGLTIVLNTDEDDHRPVYLSGNFNNWATQDRRFMLQQIKEGEYRYTFPENFEYPEKLTYKFTKGDWSEVEIDRYGNKTPNRYCSQTSGIQIEHVPRWRKNWLPYRTSQLPQVHLISKEFEIPQLNKKRKIWALLPHDYDTSVEHYPVLYLQDAQNLFNENAPYGNWQIDKKLAVMSDYGIGKIIIIAIEHAEKERLLEYNVGKTLLGEGQGKKYIRFVTDTLKPFVDKNFRTKPEREYTGIGGSSMGGLVSIFSGLMYPEVYGKLMIFSPSLWVIPKIKFSFLDIFEPMETKIYLYAGGDESETMIKHVKKFKKRLLKKDSIKEKMKVNLSINMEGKHSETYWSDEFPKAIEWLFFSDREGEL</sequence>
<keyword evidence="2" id="KW-0378">Hydrolase</keyword>
<dbReference type="Gene3D" id="3.40.50.1820">
    <property type="entry name" value="alpha/beta hydrolase"/>
    <property type="match status" value="1"/>
</dbReference>
<comment type="caution">
    <text evidence="2">The sequence shown here is derived from an EMBL/GenBank/DDBJ whole genome shotgun (WGS) entry which is preliminary data.</text>
</comment>
<dbReference type="SUPFAM" id="SSF53474">
    <property type="entry name" value="alpha/beta-Hydrolases"/>
    <property type="match status" value="1"/>
</dbReference>
<dbReference type="PATRIC" id="fig|1225176.3.peg.3517"/>
<dbReference type="Pfam" id="PF00756">
    <property type="entry name" value="Esterase"/>
    <property type="match status" value="1"/>
</dbReference>
<dbReference type="SUPFAM" id="SSF81296">
    <property type="entry name" value="E set domains"/>
    <property type="match status" value="1"/>
</dbReference>
<reference evidence="2 3" key="1">
    <citation type="journal article" date="2012" name="J. Bacteriol.">
        <title>Draft Genome Sequence of Cecembia lonarensis Strain LW9T, Isolated from Lonar Lake, a Haloalkaline Lake in India.</title>
        <authorList>
            <person name="Shivaji S."/>
            <person name="Ara S."/>
            <person name="Singh A."/>
            <person name="Pinnaka A.K."/>
        </authorList>
    </citation>
    <scope>NUCLEOTIDE SEQUENCE [LARGE SCALE GENOMIC DNA]</scope>
    <source>
        <strain evidence="2 3">LW9</strain>
    </source>
</reference>
<keyword evidence="3" id="KW-1185">Reference proteome</keyword>
<dbReference type="InterPro" id="IPR000801">
    <property type="entry name" value="Esterase-like"/>
</dbReference>
<dbReference type="PANTHER" id="PTHR48098">
    <property type="entry name" value="ENTEROCHELIN ESTERASE-RELATED"/>
    <property type="match status" value="1"/>
</dbReference>
<dbReference type="InterPro" id="IPR029058">
    <property type="entry name" value="AB_hydrolase_fold"/>
</dbReference>
<name>K1LVB7_CECL9</name>
<accession>K1LVB7</accession>
<dbReference type="AlphaFoldDB" id="K1LVB7"/>
<evidence type="ECO:0000313" key="2">
    <source>
        <dbReference type="EMBL" id="EKB48089.1"/>
    </source>
</evidence>
<gene>
    <name evidence="2" type="ORF">B879_03316</name>
</gene>
<dbReference type="PANTHER" id="PTHR48098:SF6">
    <property type="entry name" value="FERRI-BACILLIBACTIN ESTERASE BESA"/>
    <property type="match status" value="1"/>
</dbReference>
<organism evidence="2 3">
    <name type="scientific">Cecembia lonarensis (strain CCUG 58316 / KCTC 22772 / LW9)</name>
    <dbReference type="NCBI Taxonomy" id="1225176"/>
    <lineage>
        <taxon>Bacteria</taxon>
        <taxon>Pseudomonadati</taxon>
        <taxon>Bacteroidota</taxon>
        <taxon>Cytophagia</taxon>
        <taxon>Cytophagales</taxon>
        <taxon>Cyclobacteriaceae</taxon>
        <taxon>Cecembia</taxon>
    </lineage>
</organism>
<evidence type="ECO:0000313" key="3">
    <source>
        <dbReference type="Proteomes" id="UP000004478"/>
    </source>
</evidence>
<dbReference type="GO" id="GO:0016787">
    <property type="term" value="F:hydrolase activity"/>
    <property type="evidence" value="ECO:0007669"/>
    <property type="project" value="UniProtKB-KW"/>
</dbReference>
<evidence type="ECO:0000256" key="1">
    <source>
        <dbReference type="SAM" id="MobiDB-lite"/>
    </source>
</evidence>
<protein>
    <submittedName>
        <fullName evidence="2">Putative hydrolase of the alpha/beta superfamily protein</fullName>
    </submittedName>
</protein>